<dbReference type="EMBL" id="CM009292">
    <property type="protein sequence ID" value="PNT44469.1"/>
    <property type="molecule type" value="Genomic_DNA"/>
</dbReference>
<dbReference type="Pfam" id="PF14543">
    <property type="entry name" value="TAXi_N"/>
    <property type="match status" value="1"/>
</dbReference>
<dbReference type="CDD" id="cd05476">
    <property type="entry name" value="pepsin_A_like_plant"/>
    <property type="match status" value="1"/>
</dbReference>
<evidence type="ECO:0000256" key="7">
    <source>
        <dbReference type="ARBA" id="ARBA00022801"/>
    </source>
</evidence>
<dbReference type="GO" id="GO:0004190">
    <property type="term" value="F:aspartic-type endopeptidase activity"/>
    <property type="evidence" value="ECO:0000318"/>
    <property type="project" value="GO_Central"/>
</dbReference>
<evidence type="ECO:0000313" key="11">
    <source>
        <dbReference type="EMBL" id="PNT44469.1"/>
    </source>
</evidence>
<evidence type="ECO:0000313" key="12">
    <source>
        <dbReference type="Proteomes" id="UP000006729"/>
    </source>
</evidence>
<evidence type="ECO:0000256" key="6">
    <source>
        <dbReference type="ARBA" id="ARBA00022750"/>
    </source>
</evidence>
<dbReference type="InterPro" id="IPR032861">
    <property type="entry name" value="TAXi_N"/>
</dbReference>
<dbReference type="PROSITE" id="PS00141">
    <property type="entry name" value="ASP_PROTEASE"/>
    <property type="match status" value="1"/>
</dbReference>
<dbReference type="InParanoid" id="A0A2K2B3W6"/>
<dbReference type="FunFam" id="2.40.70.10:FF:000016">
    <property type="entry name" value="Probable aspartic protease At2g35615"/>
    <property type="match status" value="1"/>
</dbReference>
<dbReference type="Proteomes" id="UP000006729">
    <property type="component" value="Chromosome 3"/>
</dbReference>
<evidence type="ECO:0000259" key="10">
    <source>
        <dbReference type="PROSITE" id="PS51767"/>
    </source>
</evidence>
<comment type="subcellular location">
    <subcellularLocation>
        <location evidence="1">Secreted</location>
    </subcellularLocation>
</comment>
<evidence type="ECO:0000256" key="3">
    <source>
        <dbReference type="ARBA" id="ARBA00022525"/>
    </source>
</evidence>
<keyword evidence="3" id="KW-0964">Secreted</keyword>
<dbReference type="Gene3D" id="2.40.70.10">
    <property type="entry name" value="Acid Proteases"/>
    <property type="match status" value="2"/>
</dbReference>
<sequence>MATFQSVLSFASAIALCVASFGCIYAHNAGFTTELVHRDSPKSPLYNSQQTHLQRWNKAMRRSVSRVHHFQRTAATVSPKEVESEIIANGGEYLMSLSLGTPPFQILAIADTGSDLIWTQCTPCDKCYKQIAPLFDPKSSKTYRDLSCDTRQCQNLGESSSCSSEQLCQYSYYYGDRSFTNGNLAVDTVTLPSTNGVPVYFPKTVIGCGRRNNGTFDKKDSGIIGLGGGPMSLISQMGSSIGGKFSYCLVPFSSESAGNSSKLHFGRNAVVSGSGVQSTPLISKNPDTFYYLTLEAMSVGDKKIEFGGSSFGGSEGNIIIDSGTSLTLFPVNFFTEFATAVENAVINGERTQDASGLLSHCYRPTPDLKVPVITAHFNGADVVLQTLNTFILISDDVLCLAFNSTQSGAIFGNVAQMNFLIGYDIQGKSVSFKPTDCTQL</sequence>
<gene>
    <name evidence="11" type="ORF">POPTR_003G087900</name>
</gene>
<feature type="signal peptide" evidence="9">
    <location>
        <begin position="1"/>
        <end position="19"/>
    </location>
</feature>
<protein>
    <recommendedName>
        <fullName evidence="10">Peptidase A1 domain-containing protein</fullName>
    </recommendedName>
</protein>
<dbReference type="FunFam" id="2.40.70.10:FF:000050">
    <property type="entry name" value="Aspartic proteinase CDR1"/>
    <property type="match status" value="1"/>
</dbReference>
<name>A0A2K2B3W6_POPTR</name>
<dbReference type="InterPro" id="IPR032799">
    <property type="entry name" value="TAXi_C"/>
</dbReference>
<evidence type="ECO:0000256" key="4">
    <source>
        <dbReference type="ARBA" id="ARBA00022670"/>
    </source>
</evidence>
<keyword evidence="5 9" id="KW-0732">Signal</keyword>
<keyword evidence="12" id="KW-1185">Reference proteome</keyword>
<keyword evidence="8" id="KW-0325">Glycoprotein</keyword>
<dbReference type="PROSITE" id="PS51767">
    <property type="entry name" value="PEPTIDASE_A1"/>
    <property type="match status" value="1"/>
</dbReference>
<proteinExistence type="inferred from homology"/>
<reference evidence="11 12" key="1">
    <citation type="journal article" date="2006" name="Science">
        <title>The genome of black cottonwood, Populus trichocarpa (Torr. &amp; Gray).</title>
        <authorList>
            <person name="Tuskan G.A."/>
            <person name="Difazio S."/>
            <person name="Jansson S."/>
            <person name="Bohlmann J."/>
            <person name="Grigoriev I."/>
            <person name="Hellsten U."/>
            <person name="Putnam N."/>
            <person name="Ralph S."/>
            <person name="Rombauts S."/>
            <person name="Salamov A."/>
            <person name="Schein J."/>
            <person name="Sterck L."/>
            <person name="Aerts A."/>
            <person name="Bhalerao R.R."/>
            <person name="Bhalerao R.P."/>
            <person name="Blaudez D."/>
            <person name="Boerjan W."/>
            <person name="Brun A."/>
            <person name="Brunner A."/>
            <person name="Busov V."/>
            <person name="Campbell M."/>
            <person name="Carlson J."/>
            <person name="Chalot M."/>
            <person name="Chapman J."/>
            <person name="Chen G.L."/>
            <person name="Cooper D."/>
            <person name="Coutinho P.M."/>
            <person name="Couturier J."/>
            <person name="Covert S."/>
            <person name="Cronk Q."/>
            <person name="Cunningham R."/>
            <person name="Davis J."/>
            <person name="Degroeve S."/>
            <person name="Dejardin A."/>
            <person name="Depamphilis C."/>
            <person name="Detter J."/>
            <person name="Dirks B."/>
            <person name="Dubchak I."/>
            <person name="Duplessis S."/>
            <person name="Ehlting J."/>
            <person name="Ellis B."/>
            <person name="Gendler K."/>
            <person name="Goodstein D."/>
            <person name="Gribskov M."/>
            <person name="Grimwood J."/>
            <person name="Groover A."/>
            <person name="Gunter L."/>
            <person name="Hamberger B."/>
            <person name="Heinze B."/>
            <person name="Helariutta Y."/>
            <person name="Henrissat B."/>
            <person name="Holligan D."/>
            <person name="Holt R."/>
            <person name="Huang W."/>
            <person name="Islam-Faridi N."/>
            <person name="Jones S."/>
            <person name="Jones-Rhoades M."/>
            <person name="Jorgensen R."/>
            <person name="Joshi C."/>
            <person name="Kangasjarvi J."/>
            <person name="Karlsson J."/>
            <person name="Kelleher C."/>
            <person name="Kirkpatrick R."/>
            <person name="Kirst M."/>
            <person name="Kohler A."/>
            <person name="Kalluri U."/>
            <person name="Larimer F."/>
            <person name="Leebens-Mack J."/>
            <person name="Leple J.C."/>
            <person name="Locascio P."/>
            <person name="Lou Y."/>
            <person name="Lucas S."/>
            <person name="Martin F."/>
            <person name="Montanini B."/>
            <person name="Napoli C."/>
            <person name="Nelson D.R."/>
            <person name="Nelson C."/>
            <person name="Nieminen K."/>
            <person name="Nilsson O."/>
            <person name="Pereda V."/>
            <person name="Peter G."/>
            <person name="Philippe R."/>
            <person name="Pilate G."/>
            <person name="Poliakov A."/>
            <person name="Razumovskaya J."/>
            <person name="Richardson P."/>
            <person name="Rinaldi C."/>
            <person name="Ritland K."/>
            <person name="Rouze P."/>
            <person name="Ryaboy D."/>
            <person name="Schmutz J."/>
            <person name="Schrader J."/>
            <person name="Segerman B."/>
            <person name="Shin H."/>
            <person name="Siddiqui A."/>
            <person name="Sterky F."/>
            <person name="Terry A."/>
            <person name="Tsai C.J."/>
            <person name="Uberbacher E."/>
            <person name="Unneberg P."/>
            <person name="Vahala J."/>
            <person name="Wall K."/>
            <person name="Wessler S."/>
            <person name="Yang G."/>
            <person name="Yin T."/>
            <person name="Douglas C."/>
            <person name="Marra M."/>
            <person name="Sandberg G."/>
            <person name="Van de Peer Y."/>
            <person name="Rokhsar D."/>
        </authorList>
    </citation>
    <scope>NUCLEOTIDE SEQUENCE [LARGE SCALE GENOMIC DNA]</scope>
    <source>
        <strain evidence="12">cv. Nisqually</strain>
    </source>
</reference>
<evidence type="ECO:0000256" key="1">
    <source>
        <dbReference type="ARBA" id="ARBA00004613"/>
    </source>
</evidence>
<evidence type="ECO:0000256" key="5">
    <source>
        <dbReference type="ARBA" id="ARBA00022729"/>
    </source>
</evidence>
<keyword evidence="4" id="KW-0645">Protease</keyword>
<dbReference type="PANTHER" id="PTHR47967:SF66">
    <property type="entry name" value="ASPARTIC PROTEINASE CDR1-RELATED"/>
    <property type="match status" value="1"/>
</dbReference>
<dbReference type="PANTHER" id="PTHR47967">
    <property type="entry name" value="OS07G0603500 PROTEIN-RELATED"/>
    <property type="match status" value="1"/>
</dbReference>
<feature type="chain" id="PRO_5014474395" description="Peptidase A1 domain-containing protein" evidence="9">
    <location>
        <begin position="20"/>
        <end position="440"/>
    </location>
</feature>
<organism evidence="11 12">
    <name type="scientific">Populus trichocarpa</name>
    <name type="common">Western balsam poplar</name>
    <name type="synonym">Populus balsamifera subsp. trichocarpa</name>
    <dbReference type="NCBI Taxonomy" id="3694"/>
    <lineage>
        <taxon>Eukaryota</taxon>
        <taxon>Viridiplantae</taxon>
        <taxon>Streptophyta</taxon>
        <taxon>Embryophyta</taxon>
        <taxon>Tracheophyta</taxon>
        <taxon>Spermatophyta</taxon>
        <taxon>Magnoliopsida</taxon>
        <taxon>eudicotyledons</taxon>
        <taxon>Gunneridae</taxon>
        <taxon>Pentapetalae</taxon>
        <taxon>rosids</taxon>
        <taxon>fabids</taxon>
        <taxon>Malpighiales</taxon>
        <taxon>Salicaceae</taxon>
        <taxon>Saliceae</taxon>
        <taxon>Populus</taxon>
    </lineage>
</organism>
<dbReference type="SUPFAM" id="SSF50630">
    <property type="entry name" value="Acid proteases"/>
    <property type="match status" value="1"/>
</dbReference>
<dbReference type="FunCoup" id="A0A2K2B3W6">
    <property type="interactions" value="155"/>
</dbReference>
<dbReference type="AlphaFoldDB" id="A0A2K2B3W6"/>
<keyword evidence="7" id="KW-0378">Hydrolase</keyword>
<dbReference type="InterPro" id="IPR001969">
    <property type="entry name" value="Aspartic_peptidase_AS"/>
</dbReference>
<evidence type="ECO:0000256" key="9">
    <source>
        <dbReference type="SAM" id="SignalP"/>
    </source>
</evidence>
<dbReference type="Pfam" id="PF14541">
    <property type="entry name" value="TAXi_C"/>
    <property type="match status" value="1"/>
</dbReference>
<feature type="domain" description="Peptidase A1" evidence="10">
    <location>
        <begin position="93"/>
        <end position="433"/>
    </location>
</feature>
<keyword evidence="6" id="KW-0064">Aspartyl protease</keyword>
<dbReference type="InterPro" id="IPR021109">
    <property type="entry name" value="Peptidase_aspartic_dom_sf"/>
</dbReference>
<dbReference type="GO" id="GO:0006508">
    <property type="term" value="P:proteolysis"/>
    <property type="evidence" value="ECO:0007669"/>
    <property type="project" value="UniProtKB-KW"/>
</dbReference>
<dbReference type="InterPro" id="IPR034161">
    <property type="entry name" value="Pepsin-like_plant"/>
</dbReference>
<accession>A0A2K2B3W6</accession>
<comment type="similarity">
    <text evidence="2">Belongs to the peptidase A1 family.</text>
</comment>
<evidence type="ECO:0000256" key="8">
    <source>
        <dbReference type="ARBA" id="ARBA00023180"/>
    </source>
</evidence>
<dbReference type="GO" id="GO:0005576">
    <property type="term" value="C:extracellular region"/>
    <property type="evidence" value="ECO:0000318"/>
    <property type="project" value="GO_Central"/>
</dbReference>
<evidence type="ECO:0000256" key="2">
    <source>
        <dbReference type="ARBA" id="ARBA00007447"/>
    </source>
</evidence>
<dbReference type="InterPro" id="IPR033121">
    <property type="entry name" value="PEPTIDASE_A1"/>
</dbReference>
<dbReference type="InterPro" id="IPR051708">
    <property type="entry name" value="Plant_Aspart_Prot_A1"/>
</dbReference>